<evidence type="ECO:0000313" key="1">
    <source>
        <dbReference type="EMBL" id="MPM28854.1"/>
    </source>
</evidence>
<accession>A0A644YS06</accession>
<gene>
    <name evidence="1" type="ORF">SDC9_75385</name>
</gene>
<name>A0A644YS06_9ZZZZ</name>
<dbReference type="EMBL" id="VSSQ01005363">
    <property type="protein sequence ID" value="MPM28854.1"/>
    <property type="molecule type" value="Genomic_DNA"/>
</dbReference>
<organism evidence="1">
    <name type="scientific">bioreactor metagenome</name>
    <dbReference type="NCBI Taxonomy" id="1076179"/>
    <lineage>
        <taxon>unclassified sequences</taxon>
        <taxon>metagenomes</taxon>
        <taxon>ecological metagenomes</taxon>
    </lineage>
</organism>
<proteinExistence type="predicted"/>
<sequence>MQPGQQIHIVPQAASELLGGVDMGVDEAGENDFPGAVKGLGVSPYRLGSDVPHCSYPVVLDEHTPLGVHLLMLIHGHDIGIFQERLVHACLQLITGSTMEKSYTAKRPMSVIP</sequence>
<protein>
    <submittedName>
        <fullName evidence="1">Uncharacterized protein</fullName>
    </submittedName>
</protein>
<dbReference type="AlphaFoldDB" id="A0A644YS06"/>
<comment type="caution">
    <text evidence="1">The sequence shown here is derived from an EMBL/GenBank/DDBJ whole genome shotgun (WGS) entry which is preliminary data.</text>
</comment>
<reference evidence="1" key="1">
    <citation type="submission" date="2019-08" db="EMBL/GenBank/DDBJ databases">
        <authorList>
            <person name="Kucharzyk K."/>
            <person name="Murdoch R.W."/>
            <person name="Higgins S."/>
            <person name="Loffler F."/>
        </authorList>
    </citation>
    <scope>NUCLEOTIDE SEQUENCE</scope>
</reference>